<evidence type="ECO:0000313" key="1">
    <source>
        <dbReference type="EMBL" id="KFN42836.1"/>
    </source>
</evidence>
<dbReference type="OrthoDB" id="5294764at2"/>
<reference evidence="1 2" key="1">
    <citation type="submission" date="2013-09" db="EMBL/GenBank/DDBJ databases">
        <title>Genome sequencing of Arenimonas oryziterrae.</title>
        <authorList>
            <person name="Chen F."/>
            <person name="Wang G."/>
        </authorList>
    </citation>
    <scope>NUCLEOTIDE SEQUENCE [LARGE SCALE GENOMIC DNA]</scope>
    <source>
        <strain evidence="1 2">YC6267</strain>
    </source>
</reference>
<dbReference type="Pfam" id="PF04134">
    <property type="entry name" value="DCC1-like"/>
    <property type="match status" value="1"/>
</dbReference>
<dbReference type="PANTHER" id="PTHR34290:SF2">
    <property type="entry name" value="OS04G0668800 PROTEIN"/>
    <property type="match status" value="1"/>
</dbReference>
<evidence type="ECO:0008006" key="3">
    <source>
        <dbReference type="Google" id="ProtNLM"/>
    </source>
</evidence>
<name>A0A091AU13_9GAMM</name>
<dbReference type="PATRIC" id="fig|1121015.4.peg.1862"/>
<dbReference type="PANTHER" id="PTHR34290">
    <property type="entry name" value="SI:CH73-390P7.2"/>
    <property type="match status" value="1"/>
</dbReference>
<evidence type="ECO:0000313" key="2">
    <source>
        <dbReference type="Proteomes" id="UP000029385"/>
    </source>
</evidence>
<protein>
    <recommendedName>
        <fullName evidence="3">Thiol-disulfide oxidoreductase</fullName>
    </recommendedName>
</protein>
<keyword evidence="2" id="KW-1185">Reference proteome</keyword>
<organism evidence="1 2">
    <name type="scientific">Arenimonas oryziterrae DSM 21050 = YC6267</name>
    <dbReference type="NCBI Taxonomy" id="1121015"/>
    <lineage>
        <taxon>Bacteria</taxon>
        <taxon>Pseudomonadati</taxon>
        <taxon>Pseudomonadota</taxon>
        <taxon>Gammaproteobacteria</taxon>
        <taxon>Lysobacterales</taxon>
        <taxon>Lysobacteraceae</taxon>
        <taxon>Arenimonas</taxon>
    </lineage>
</organism>
<gene>
    <name evidence="1" type="ORF">N789_11945</name>
</gene>
<dbReference type="GO" id="GO:0015035">
    <property type="term" value="F:protein-disulfide reductase activity"/>
    <property type="evidence" value="ECO:0007669"/>
    <property type="project" value="InterPro"/>
</dbReference>
<dbReference type="RefSeq" id="WP_022969935.1">
    <property type="nucleotide sequence ID" value="NZ_ATVD01000004.1"/>
</dbReference>
<dbReference type="Proteomes" id="UP000029385">
    <property type="component" value="Unassembled WGS sequence"/>
</dbReference>
<dbReference type="InterPro" id="IPR007263">
    <property type="entry name" value="DCC1-like"/>
</dbReference>
<sequence length="155" mass="18141">MTPVVHYPLTIYYDAHCPLCVKELGAIKDYDRHDRLRLVDCSGAEFDDPFARRAGIGAEQMMRSIHARDEAGQWFTGVDVFVLAYRQAGIESMARLWSHPWLRPLWDRLYPWVARHRMFLSRLGFTEAFDRLVRWAARRSERQAAACRDGRCELP</sequence>
<dbReference type="EMBL" id="AVCI01000007">
    <property type="protein sequence ID" value="KFN42836.1"/>
    <property type="molecule type" value="Genomic_DNA"/>
</dbReference>
<dbReference type="STRING" id="1121015.GCA_000420545_02333"/>
<proteinExistence type="predicted"/>
<accession>A0A091AU13</accession>
<comment type="caution">
    <text evidence="1">The sequence shown here is derived from an EMBL/GenBank/DDBJ whole genome shotgun (WGS) entry which is preliminary data.</text>
</comment>
<dbReference type="eggNOG" id="COG3011">
    <property type="taxonomic scope" value="Bacteria"/>
</dbReference>
<dbReference type="AlphaFoldDB" id="A0A091AU13"/>
<dbReference type="InterPro" id="IPR044691">
    <property type="entry name" value="DCC1_Trx"/>
</dbReference>